<comment type="caution">
    <text evidence="1">The sequence shown here is derived from an EMBL/GenBank/DDBJ whole genome shotgun (WGS) entry which is preliminary data.</text>
</comment>
<gene>
    <name evidence="1" type="ORF">B4O97_16895</name>
</gene>
<organism evidence="1 2">
    <name type="scientific">Marispirochaeta aestuarii</name>
    <dbReference type="NCBI Taxonomy" id="1963862"/>
    <lineage>
        <taxon>Bacteria</taxon>
        <taxon>Pseudomonadati</taxon>
        <taxon>Spirochaetota</taxon>
        <taxon>Spirochaetia</taxon>
        <taxon>Spirochaetales</taxon>
        <taxon>Spirochaetaceae</taxon>
        <taxon>Marispirochaeta</taxon>
    </lineage>
</organism>
<name>A0A1Y1RU40_9SPIO</name>
<dbReference type="Proteomes" id="UP000192343">
    <property type="component" value="Unassembled WGS sequence"/>
</dbReference>
<dbReference type="RefSeq" id="WP_083052672.1">
    <property type="nucleotide sequence ID" value="NZ_MWQY01000024.1"/>
</dbReference>
<keyword evidence="2" id="KW-1185">Reference proteome</keyword>
<evidence type="ECO:0000313" key="2">
    <source>
        <dbReference type="Proteomes" id="UP000192343"/>
    </source>
</evidence>
<reference evidence="1 2" key="1">
    <citation type="submission" date="2017-03" db="EMBL/GenBank/DDBJ databases">
        <title>Draft Genome sequence of Marispirochaeta sp. strain JC444.</title>
        <authorList>
            <person name="Shivani Y."/>
            <person name="Subhash Y."/>
            <person name="Sasikala C."/>
            <person name="Ramana C."/>
        </authorList>
    </citation>
    <scope>NUCLEOTIDE SEQUENCE [LARGE SCALE GENOMIC DNA]</scope>
    <source>
        <strain evidence="1 2">JC444</strain>
    </source>
</reference>
<accession>A0A1Y1RU40</accession>
<proteinExistence type="predicted"/>
<dbReference type="AlphaFoldDB" id="A0A1Y1RU40"/>
<dbReference type="EMBL" id="MWQY01000024">
    <property type="protein sequence ID" value="ORC31824.1"/>
    <property type="molecule type" value="Genomic_DNA"/>
</dbReference>
<dbReference type="STRING" id="1963862.B4O97_16895"/>
<protein>
    <submittedName>
        <fullName evidence="1">Uncharacterized protein</fullName>
    </submittedName>
</protein>
<evidence type="ECO:0000313" key="1">
    <source>
        <dbReference type="EMBL" id="ORC31824.1"/>
    </source>
</evidence>
<sequence>MRRSTSEILDGAPVVVVGRGLNALCWAALLQKQTFTILVSSSEYAVDPYIPAIEGAGLWTENLLIRPRDVLKPGTILDGRILNCEDHQIHIILRNGSSFWLPVSALLNIDSPRFFVNGIDVYENCSCKARTILSNRPERIVLGGHVLSAASAAIETLAAGSPLSLTWAVHPDEHVPADFLQYVGLLGGRIQVEAETVNNPSEQERSLSGCLQQPDEACFHYSLPDYEIDENEELLSRILYSASVLSEVPITHHACSNSGLKNQLPVVLSEKARHRLSRLGITGDEISENTSLEQRIETIQTIIKILQEHR</sequence>